<comment type="caution">
    <text evidence="1">The sequence shown here is derived from an EMBL/GenBank/DDBJ whole genome shotgun (WGS) entry which is preliminary data.</text>
</comment>
<name>A0AAE4PXQ7_9GAMM</name>
<evidence type="ECO:0000313" key="2">
    <source>
        <dbReference type="Proteomes" id="UP001187859"/>
    </source>
</evidence>
<gene>
    <name evidence="1" type="ORF">QM089_02915</name>
</gene>
<dbReference type="EMBL" id="JASGOQ010000001">
    <property type="protein sequence ID" value="MDV5389240.1"/>
    <property type="molecule type" value="Genomic_DNA"/>
</dbReference>
<reference evidence="1" key="1">
    <citation type="submission" date="2023-05" db="EMBL/GenBank/DDBJ databases">
        <title>Colonisation of extended spectrum b-lactamase- and carbapenemase-producing bacteria on hospital surfaces from low- and middle-income countries.</title>
        <authorList>
            <person name="Nieto-Rosado M."/>
            <person name="Sands K."/>
            <person name="Iregbu K."/>
            <person name="Zahra R."/>
            <person name="Mazarati J.B."/>
            <person name="Mehtar S."/>
            <person name="Barnards-Group B."/>
            <person name="Walsh T.R."/>
        </authorList>
    </citation>
    <scope>NUCLEOTIDE SEQUENCE</scope>
    <source>
        <strain evidence="1">PP-E493</strain>
    </source>
</reference>
<protein>
    <submittedName>
        <fullName evidence="1">Uncharacterized protein</fullName>
    </submittedName>
</protein>
<proteinExistence type="predicted"/>
<dbReference type="Proteomes" id="UP001187859">
    <property type="component" value="Unassembled WGS sequence"/>
</dbReference>
<evidence type="ECO:0000313" key="1">
    <source>
        <dbReference type="EMBL" id="MDV5389240.1"/>
    </source>
</evidence>
<organism evidence="1 2">
    <name type="scientific">Shewanella xiamenensis</name>
    <dbReference type="NCBI Taxonomy" id="332186"/>
    <lineage>
        <taxon>Bacteria</taxon>
        <taxon>Pseudomonadati</taxon>
        <taxon>Pseudomonadota</taxon>
        <taxon>Gammaproteobacteria</taxon>
        <taxon>Alteromonadales</taxon>
        <taxon>Shewanellaceae</taxon>
        <taxon>Shewanella</taxon>
    </lineage>
</organism>
<accession>A0AAE4PXQ7</accession>
<dbReference type="RefSeq" id="WP_317519468.1">
    <property type="nucleotide sequence ID" value="NZ_JASGOQ010000001.1"/>
</dbReference>
<dbReference type="AlphaFoldDB" id="A0AAE4PXQ7"/>
<sequence length="48" mass="5539">MEVLTLSQQLKEKLVGHEQLLSITKDLFDAIEQLNFDLALLELNRLSK</sequence>